<keyword evidence="3 12" id="KW-0963">Cytoplasm</keyword>
<evidence type="ECO:0000259" key="18">
    <source>
        <dbReference type="PROSITE" id="PS51194"/>
    </source>
</evidence>
<feature type="region of interest" description="Disordered" evidence="15">
    <location>
        <begin position="616"/>
        <end position="635"/>
    </location>
</feature>
<dbReference type="InterPro" id="IPR004807">
    <property type="entry name" value="UvrB"/>
</dbReference>
<dbReference type="GO" id="GO:0016887">
    <property type="term" value="F:ATP hydrolysis activity"/>
    <property type="evidence" value="ECO:0007669"/>
    <property type="project" value="InterPro"/>
</dbReference>
<dbReference type="Pfam" id="PF00271">
    <property type="entry name" value="Helicase_C"/>
    <property type="match status" value="1"/>
</dbReference>
<evidence type="ECO:0000256" key="6">
    <source>
        <dbReference type="ARBA" id="ARBA00022769"/>
    </source>
</evidence>
<accession>A0A6N3B3U5</accession>
<dbReference type="Pfam" id="PF17757">
    <property type="entry name" value="UvrB_inter"/>
    <property type="match status" value="1"/>
</dbReference>
<keyword evidence="8 12" id="KW-0267">Excision nuclease</keyword>
<dbReference type="PROSITE" id="PS50151">
    <property type="entry name" value="UVR"/>
    <property type="match status" value="1"/>
</dbReference>
<evidence type="ECO:0000256" key="7">
    <source>
        <dbReference type="ARBA" id="ARBA00022840"/>
    </source>
</evidence>
<dbReference type="PANTHER" id="PTHR24029:SF0">
    <property type="entry name" value="UVRABC SYSTEM PROTEIN B"/>
    <property type="match status" value="1"/>
</dbReference>
<dbReference type="InterPro" id="IPR036876">
    <property type="entry name" value="UVR_dom_sf"/>
</dbReference>
<dbReference type="GO" id="GO:0006289">
    <property type="term" value="P:nucleotide-excision repair"/>
    <property type="evidence" value="ECO:0007669"/>
    <property type="project" value="UniProtKB-UniRule"/>
</dbReference>
<comment type="subunit">
    <text evidence="10 12 13">Forms a heterotetramer with UvrA during the search for lesions. Interacts with UvrC in an incision complex.</text>
</comment>
<dbReference type="EMBL" id="CACRUX010000043">
    <property type="protein sequence ID" value="VYT99555.1"/>
    <property type="molecule type" value="Genomic_DNA"/>
</dbReference>
<dbReference type="GO" id="GO:0005524">
    <property type="term" value="F:ATP binding"/>
    <property type="evidence" value="ECO:0007669"/>
    <property type="project" value="UniProtKB-UniRule"/>
</dbReference>
<evidence type="ECO:0000256" key="15">
    <source>
        <dbReference type="SAM" id="MobiDB-lite"/>
    </source>
</evidence>
<comment type="subcellular location">
    <subcellularLocation>
        <location evidence="1 12 13">Cytoplasm</location>
    </subcellularLocation>
</comment>
<feature type="compositionally biased region" description="Low complexity" evidence="15">
    <location>
        <begin position="648"/>
        <end position="664"/>
    </location>
</feature>
<evidence type="ECO:0000259" key="17">
    <source>
        <dbReference type="PROSITE" id="PS51192"/>
    </source>
</evidence>
<dbReference type="GO" id="GO:0009432">
    <property type="term" value="P:SOS response"/>
    <property type="evidence" value="ECO:0007669"/>
    <property type="project" value="UniProtKB-UniRule"/>
</dbReference>
<name>A0A6N3B3U5_9FIRM</name>
<proteinExistence type="inferred from homology"/>
<keyword evidence="14" id="KW-0175">Coiled coil</keyword>
<sequence length="737" mass="83088">MAHPHIHRNYEGNMTPFKVEAPFEPMGDQPAAIQSLVQGVNNGDWAQVLLGATGTGKTYTMAKLIEGVQKPTLVIAHNKTLAAQLCSEFKSFFPNNAVEYFVSYYDFYQPEAYIASTDTYIEKDASINDEIDKLRHSATMSLFERRDVIIVASVSCIYGLGDPEDYSDLVVSLRLGQERSRDDILKKLVDIQYSRNDINFTRGTFRVHGDTIEVFPAANSERVVRIELFGDEIDRLSEVDVLTGEVIADRKHVAIYPASHYVTTREKLQLAIERIETELAEQLEFLKSRDRLLEAQRLEQRTRYDIEMMQEMGYCSGIENYSRLLSNRKPGEAPYTLIDYFPDDFLILIDESHVTIPQLRAMYNGDRARKENLIEYGFRLPSALDNRPLKFEEFQERINQIVYVSATPGPYEMEVQTNIAEQIIRPTGLLDPLIEVRPIKGQMDDLLGEIKVRAAKNERVLVTTLTKKMAEDLTEFLKEVGIRVRYLHSDIATIERADIIRDLRAGVFDVLVGINLLREGLDMPEVSLVAILDADKEGFLRSDTSLIQTIGRAARNENGRVIMYADRITGSMDRAITETERRREVQNAYNKKHNITPKSIHKEVKELIELTKLEEEEAGSAKRTGRGKNDGYDDGAAAVASAKKGRTAKTGAKAGNKGGAKTSGKAKGVQAVADGTATYEAAPELTVEDVFNKIEETTRLMKAAAKQLEFEKAAELRDELGILRQQLSDLQDVRRKK</sequence>
<dbReference type="CDD" id="cd18790">
    <property type="entry name" value="SF2_C_UvrB"/>
    <property type="match status" value="1"/>
</dbReference>
<evidence type="ECO:0000256" key="5">
    <source>
        <dbReference type="ARBA" id="ARBA00022763"/>
    </source>
</evidence>
<feature type="short sequence motif" description="Beta-hairpin" evidence="12">
    <location>
        <begin position="104"/>
        <end position="127"/>
    </location>
</feature>
<dbReference type="GO" id="GO:0005737">
    <property type="term" value="C:cytoplasm"/>
    <property type="evidence" value="ECO:0007669"/>
    <property type="project" value="UniProtKB-SubCell"/>
</dbReference>
<dbReference type="AlphaFoldDB" id="A0A6N3B3U5"/>
<keyword evidence="9 12" id="KW-0234">DNA repair</keyword>
<evidence type="ECO:0000256" key="14">
    <source>
        <dbReference type="SAM" id="Coils"/>
    </source>
</evidence>
<evidence type="ECO:0000256" key="4">
    <source>
        <dbReference type="ARBA" id="ARBA00022741"/>
    </source>
</evidence>
<comment type="similarity">
    <text evidence="2 12 13">Belongs to the UvrB family.</text>
</comment>
<comment type="domain">
    <text evidence="12">The beta-hairpin motif is involved in DNA binding.</text>
</comment>
<keyword evidence="7 12" id="KW-0067">ATP-binding</keyword>
<dbReference type="Pfam" id="PF02151">
    <property type="entry name" value="UVR"/>
    <property type="match status" value="1"/>
</dbReference>
<protein>
    <recommendedName>
        <fullName evidence="11 12">UvrABC system protein B</fullName>
        <shortName evidence="12">Protein UvrB</shortName>
    </recommendedName>
    <alternativeName>
        <fullName evidence="12">Excinuclease ABC subunit B</fullName>
    </alternativeName>
</protein>
<dbReference type="Gene3D" id="4.10.860.10">
    <property type="entry name" value="UVR domain"/>
    <property type="match status" value="1"/>
</dbReference>
<keyword evidence="6 12" id="KW-0228">DNA excision</keyword>
<dbReference type="PROSITE" id="PS51192">
    <property type="entry name" value="HELICASE_ATP_BIND_1"/>
    <property type="match status" value="1"/>
</dbReference>
<dbReference type="InterPro" id="IPR027417">
    <property type="entry name" value="P-loop_NTPase"/>
</dbReference>
<evidence type="ECO:0000256" key="9">
    <source>
        <dbReference type="ARBA" id="ARBA00023204"/>
    </source>
</evidence>
<gene>
    <name evidence="12 19" type="primary">uvrB</name>
    <name evidence="19" type="ORF">VRLFYP33_00978</name>
</gene>
<dbReference type="HAMAP" id="MF_00204">
    <property type="entry name" value="UvrB"/>
    <property type="match status" value="1"/>
</dbReference>
<dbReference type="SUPFAM" id="SSF52540">
    <property type="entry name" value="P-loop containing nucleoside triphosphate hydrolases"/>
    <property type="match status" value="2"/>
</dbReference>
<dbReference type="SMART" id="SM00490">
    <property type="entry name" value="HELICc"/>
    <property type="match status" value="1"/>
</dbReference>
<evidence type="ECO:0000256" key="13">
    <source>
        <dbReference type="RuleBase" id="RU003587"/>
    </source>
</evidence>
<feature type="binding site" evidence="12">
    <location>
        <begin position="51"/>
        <end position="58"/>
    </location>
    <ligand>
        <name>ATP</name>
        <dbReference type="ChEBI" id="CHEBI:30616"/>
    </ligand>
</feature>
<feature type="region of interest" description="Disordered" evidence="15">
    <location>
        <begin position="641"/>
        <end position="664"/>
    </location>
</feature>
<feature type="domain" description="Helicase ATP-binding" evidence="17">
    <location>
        <begin position="38"/>
        <end position="172"/>
    </location>
</feature>
<dbReference type="InterPro" id="IPR006935">
    <property type="entry name" value="Helicase/UvrB_N"/>
</dbReference>
<evidence type="ECO:0000259" key="16">
    <source>
        <dbReference type="PROSITE" id="PS50151"/>
    </source>
</evidence>
<dbReference type="Pfam" id="PF04851">
    <property type="entry name" value="ResIII"/>
    <property type="match status" value="1"/>
</dbReference>
<evidence type="ECO:0000256" key="11">
    <source>
        <dbReference type="ARBA" id="ARBA00029504"/>
    </source>
</evidence>
<evidence type="ECO:0000256" key="2">
    <source>
        <dbReference type="ARBA" id="ARBA00008533"/>
    </source>
</evidence>
<evidence type="ECO:0000256" key="12">
    <source>
        <dbReference type="HAMAP-Rule" id="MF_00204"/>
    </source>
</evidence>
<dbReference type="GO" id="GO:0003677">
    <property type="term" value="F:DNA binding"/>
    <property type="evidence" value="ECO:0007669"/>
    <property type="project" value="UniProtKB-UniRule"/>
</dbReference>
<feature type="coiled-coil region" evidence="14">
    <location>
        <begin position="694"/>
        <end position="733"/>
    </location>
</feature>
<dbReference type="InterPro" id="IPR001650">
    <property type="entry name" value="Helicase_C-like"/>
</dbReference>
<dbReference type="Gene3D" id="3.40.50.300">
    <property type="entry name" value="P-loop containing nucleotide triphosphate hydrolases"/>
    <property type="match status" value="3"/>
</dbReference>
<evidence type="ECO:0000313" key="19">
    <source>
        <dbReference type="EMBL" id="VYT99555.1"/>
    </source>
</evidence>
<dbReference type="InterPro" id="IPR024759">
    <property type="entry name" value="UvrB_YAD/RRR_dom"/>
</dbReference>
<evidence type="ECO:0000256" key="8">
    <source>
        <dbReference type="ARBA" id="ARBA00022881"/>
    </source>
</evidence>
<dbReference type="Pfam" id="PF12344">
    <property type="entry name" value="UvrB"/>
    <property type="match status" value="1"/>
</dbReference>
<comment type="function">
    <text evidence="12">The UvrABC repair system catalyzes the recognition and processing of DNA lesions. A damage recognition complex composed of 2 UvrA and 2 UvrB subunits scans DNA for abnormalities. Upon binding of the UvrA(2)B(2) complex to a putative damaged site, the DNA wraps around one UvrB monomer. DNA wrap is dependent on ATP binding by UvrB and probably causes local melting of the DNA helix, facilitating insertion of UvrB beta-hairpin between the DNA strands. Then UvrB probes one DNA strand for the presence of a lesion. If a lesion is found the UvrA subunits dissociate and the UvrB-DNA preincision complex is formed. This complex is subsequently bound by UvrC and the second UvrB is released. If no lesion is found, the DNA wraps around the other UvrB subunit that will check the other stand for damage.</text>
</comment>
<dbReference type="CDD" id="cd17916">
    <property type="entry name" value="DEXHc_UvrB"/>
    <property type="match status" value="1"/>
</dbReference>
<keyword evidence="4 12" id="KW-0547">Nucleotide-binding</keyword>
<dbReference type="SMART" id="SM00487">
    <property type="entry name" value="DEXDc"/>
    <property type="match status" value="1"/>
</dbReference>
<dbReference type="GO" id="GO:0009381">
    <property type="term" value="F:excinuclease ABC activity"/>
    <property type="evidence" value="ECO:0007669"/>
    <property type="project" value="UniProtKB-UniRule"/>
</dbReference>
<dbReference type="PROSITE" id="PS51194">
    <property type="entry name" value="HELICASE_CTER"/>
    <property type="match status" value="1"/>
</dbReference>
<dbReference type="SUPFAM" id="SSF46600">
    <property type="entry name" value="C-terminal UvrC-binding domain of UvrB"/>
    <property type="match status" value="1"/>
</dbReference>
<dbReference type="RefSeq" id="WP_156704587.1">
    <property type="nucleotide sequence ID" value="NZ_CACRUX010000043.1"/>
</dbReference>
<keyword evidence="12 13" id="KW-0742">SOS response</keyword>
<evidence type="ECO:0000256" key="10">
    <source>
        <dbReference type="ARBA" id="ARBA00026033"/>
    </source>
</evidence>
<dbReference type="GO" id="GO:0009380">
    <property type="term" value="C:excinuclease repair complex"/>
    <property type="evidence" value="ECO:0007669"/>
    <property type="project" value="InterPro"/>
</dbReference>
<dbReference type="NCBIfam" id="TIGR00631">
    <property type="entry name" value="uvrb"/>
    <property type="match status" value="1"/>
</dbReference>
<feature type="domain" description="UVR" evidence="16">
    <location>
        <begin position="691"/>
        <end position="726"/>
    </location>
</feature>
<dbReference type="InterPro" id="IPR014001">
    <property type="entry name" value="Helicase_ATP-bd"/>
</dbReference>
<evidence type="ECO:0000256" key="1">
    <source>
        <dbReference type="ARBA" id="ARBA00004496"/>
    </source>
</evidence>
<keyword evidence="5 12" id="KW-0227">DNA damage</keyword>
<feature type="domain" description="Helicase C-terminal" evidence="18">
    <location>
        <begin position="442"/>
        <end position="608"/>
    </location>
</feature>
<reference evidence="19" key="1">
    <citation type="submission" date="2019-11" db="EMBL/GenBank/DDBJ databases">
        <authorList>
            <person name="Feng L."/>
        </authorList>
    </citation>
    <scope>NUCLEOTIDE SEQUENCE</scope>
    <source>
        <strain evidence="19">VrattiLFYP33</strain>
    </source>
</reference>
<dbReference type="PANTHER" id="PTHR24029">
    <property type="entry name" value="UVRABC SYSTEM PROTEIN B"/>
    <property type="match status" value="1"/>
</dbReference>
<dbReference type="InterPro" id="IPR001943">
    <property type="entry name" value="UVR_dom"/>
</dbReference>
<dbReference type="InterPro" id="IPR041471">
    <property type="entry name" value="UvrB_inter"/>
</dbReference>
<evidence type="ECO:0000256" key="3">
    <source>
        <dbReference type="ARBA" id="ARBA00022490"/>
    </source>
</evidence>
<organism evidence="19">
    <name type="scientific">Veillonella ratti</name>
    <dbReference type="NCBI Taxonomy" id="103892"/>
    <lineage>
        <taxon>Bacteria</taxon>
        <taxon>Bacillati</taxon>
        <taxon>Bacillota</taxon>
        <taxon>Negativicutes</taxon>
        <taxon>Veillonellales</taxon>
        <taxon>Veillonellaceae</taxon>
        <taxon>Veillonella</taxon>
    </lineage>
</organism>
<dbReference type="NCBIfam" id="NF003673">
    <property type="entry name" value="PRK05298.1"/>
    <property type="match status" value="1"/>
</dbReference>